<dbReference type="InterPro" id="IPR019870">
    <property type="entry name" value="Se_metab_YedF"/>
</dbReference>
<evidence type="ECO:0000313" key="4">
    <source>
        <dbReference type="Proteomes" id="UP000613208"/>
    </source>
</evidence>
<evidence type="ECO:0000259" key="2">
    <source>
        <dbReference type="Pfam" id="PF01206"/>
    </source>
</evidence>
<comment type="caution">
    <text evidence="3">The sequence shown here is derived from an EMBL/GenBank/DDBJ whole genome shotgun (WGS) entry which is preliminary data.</text>
</comment>
<dbReference type="Pfam" id="PF02635">
    <property type="entry name" value="DsrE"/>
    <property type="match status" value="1"/>
</dbReference>
<dbReference type="Pfam" id="PF01206">
    <property type="entry name" value="TusA"/>
    <property type="match status" value="1"/>
</dbReference>
<dbReference type="Gene3D" id="3.30.110.40">
    <property type="entry name" value="TusA-like domain"/>
    <property type="match status" value="1"/>
</dbReference>
<proteinExistence type="inferred from homology"/>
<name>A0A916Q7I6_9FIRM</name>
<dbReference type="NCBIfam" id="TIGR03527">
    <property type="entry name" value="selenium_YedF"/>
    <property type="match status" value="1"/>
</dbReference>
<gene>
    <name evidence="3" type="ORF">ANBU17_04270</name>
</gene>
<dbReference type="InterPro" id="IPR003787">
    <property type="entry name" value="Sulphur_relay_DsrE/F-like"/>
</dbReference>
<organism evidence="3 4">
    <name type="scientific">Anaerostipes butyraticus</name>
    <dbReference type="NCBI Taxonomy" id="645466"/>
    <lineage>
        <taxon>Bacteria</taxon>
        <taxon>Bacillati</taxon>
        <taxon>Bacillota</taxon>
        <taxon>Clostridia</taxon>
        <taxon>Lachnospirales</taxon>
        <taxon>Lachnospiraceae</taxon>
        <taxon>Anaerostipes</taxon>
    </lineage>
</organism>
<dbReference type="InterPro" id="IPR027396">
    <property type="entry name" value="DsrEFH-like"/>
</dbReference>
<dbReference type="InterPro" id="IPR036868">
    <property type="entry name" value="TusA-like_sf"/>
</dbReference>
<keyword evidence="4" id="KW-1185">Reference proteome</keyword>
<dbReference type="InterPro" id="IPR001455">
    <property type="entry name" value="TusA-like"/>
</dbReference>
<dbReference type="PANTHER" id="PTHR33279:SF6">
    <property type="entry name" value="SULFUR CARRIER PROTEIN YEDF-RELATED"/>
    <property type="match status" value="1"/>
</dbReference>
<dbReference type="PANTHER" id="PTHR33279">
    <property type="entry name" value="SULFUR CARRIER PROTEIN YEDF-RELATED"/>
    <property type="match status" value="1"/>
</dbReference>
<reference evidence="3" key="1">
    <citation type="submission" date="2020-06" db="EMBL/GenBank/DDBJ databases">
        <title>Characterization of fructooligosaccharide metabolism and fructooligosaccharide-degrading enzymes in human commensal butyrate producers.</title>
        <authorList>
            <person name="Tanno H."/>
            <person name="Fujii T."/>
            <person name="Hirano K."/>
            <person name="Maeno S."/>
            <person name="Tonozuka T."/>
            <person name="Sakamoto M."/>
            <person name="Ohkuma M."/>
            <person name="Tochio T."/>
            <person name="Endo A."/>
        </authorList>
    </citation>
    <scope>NUCLEOTIDE SEQUENCE</scope>
    <source>
        <strain evidence="3">JCM 17466</strain>
    </source>
</reference>
<comment type="similarity">
    <text evidence="1">Belongs to the sulfur carrier protein TusA family.</text>
</comment>
<protein>
    <submittedName>
        <fullName evidence="3">Selenium metabolism protein YedF</fullName>
    </submittedName>
</protein>
<dbReference type="RefSeq" id="WP_201309819.1">
    <property type="nucleotide sequence ID" value="NZ_BLYI01000006.1"/>
</dbReference>
<feature type="domain" description="UPF0033" evidence="2">
    <location>
        <begin position="3"/>
        <end position="70"/>
    </location>
</feature>
<dbReference type="AlphaFoldDB" id="A0A916Q7I6"/>
<dbReference type="EMBL" id="BLYI01000006">
    <property type="protein sequence ID" value="GFO84080.1"/>
    <property type="molecule type" value="Genomic_DNA"/>
</dbReference>
<sequence>MIKVNAIGDACPIPVVKTKNAIKELNGPGTVEVLVDNEIAVQNLTKMAVQKGYEIQSQKLEEQKYQVIMTVGEGGEGMEKQEDTAEETVCIPDSRNHKIVVISSGRMGEGNDELGEVLMKGFIYALTQQDELPETILFYNGGAPFTCEGSPALEDLKQLEAQGVEILTCGTCLNYYGLSEKLKIGDVTNMYVITEKMMQADSIIKP</sequence>
<dbReference type="Proteomes" id="UP000613208">
    <property type="component" value="Unassembled WGS sequence"/>
</dbReference>
<accession>A0A916Q7I6</accession>
<evidence type="ECO:0000256" key="1">
    <source>
        <dbReference type="ARBA" id="ARBA00008984"/>
    </source>
</evidence>
<dbReference type="SUPFAM" id="SSF64307">
    <property type="entry name" value="SirA-like"/>
    <property type="match status" value="1"/>
</dbReference>
<evidence type="ECO:0000313" key="3">
    <source>
        <dbReference type="EMBL" id="GFO84080.1"/>
    </source>
</evidence>
<dbReference type="SUPFAM" id="SSF75169">
    <property type="entry name" value="DsrEFH-like"/>
    <property type="match status" value="1"/>
</dbReference>